<keyword evidence="3" id="KW-1185">Reference proteome</keyword>
<feature type="signal peptide" evidence="1">
    <location>
        <begin position="1"/>
        <end position="24"/>
    </location>
</feature>
<evidence type="ECO:0000313" key="2">
    <source>
        <dbReference type="EMBL" id="XAO46745.1"/>
    </source>
</evidence>
<dbReference type="PROSITE" id="PS51257">
    <property type="entry name" value="PROKAR_LIPOPROTEIN"/>
    <property type="match status" value="1"/>
</dbReference>
<gene>
    <name evidence="2" type="ORF">QMQ05_04220</name>
</gene>
<name>A0AAU6WGD3_9MICC</name>
<evidence type="ECO:0000256" key="1">
    <source>
        <dbReference type="SAM" id="SignalP"/>
    </source>
</evidence>
<sequence length="139" mass="14334">MRTTTIFSGAGLAILSLVLSGCSANEAPVSADAVHQENELASISSVVTQQNQELSLGFPLDGGQYSLALQCSGKHSSSTVTWSSSHGSDQGTVDLTCAPEARVVHQEMTLDGYSASLSFIAHDLQGQTLHVSVAAVADA</sequence>
<feature type="chain" id="PRO_5043459024" evidence="1">
    <location>
        <begin position="25"/>
        <end position="139"/>
    </location>
</feature>
<evidence type="ECO:0000313" key="3">
    <source>
        <dbReference type="Proteomes" id="UP001486888"/>
    </source>
</evidence>
<dbReference type="EMBL" id="CP125942">
    <property type="protein sequence ID" value="XAO46745.1"/>
    <property type="molecule type" value="Genomic_DNA"/>
</dbReference>
<organism evidence="2 3">
    <name type="scientific">Glutamicibacter ectropisis</name>
    <dbReference type="NCBI Taxonomy" id="3046593"/>
    <lineage>
        <taxon>Bacteria</taxon>
        <taxon>Bacillati</taxon>
        <taxon>Actinomycetota</taxon>
        <taxon>Actinomycetes</taxon>
        <taxon>Micrococcales</taxon>
        <taxon>Micrococcaceae</taxon>
        <taxon>Glutamicibacter</taxon>
    </lineage>
</organism>
<dbReference type="KEGG" id="gey:QMQ05_04220"/>
<protein>
    <submittedName>
        <fullName evidence="2">Uncharacterized protein</fullName>
    </submittedName>
</protein>
<proteinExistence type="predicted"/>
<accession>A0AAU6WGD3</accession>
<keyword evidence="1" id="KW-0732">Signal</keyword>
<dbReference type="RefSeq" id="WP_345473288.1">
    <property type="nucleotide sequence ID" value="NZ_CP125942.1"/>
</dbReference>
<reference evidence="2 3" key="1">
    <citation type="submission" date="2023-05" db="EMBL/GenBank/DDBJ databases">
        <title>Glutamicibacter sp. B1, complete genome.</title>
        <authorList>
            <person name="Long Y.H."/>
            <person name="Fang T."/>
            <person name="Li X.Y."/>
        </authorList>
    </citation>
    <scope>NUCLEOTIDE SEQUENCE [LARGE SCALE GENOMIC DNA]</scope>
    <source>
        <strain evidence="2 3">B1</strain>
    </source>
</reference>
<dbReference type="AlphaFoldDB" id="A0AAU6WGD3"/>
<dbReference type="Proteomes" id="UP001486888">
    <property type="component" value="Chromosome"/>
</dbReference>